<dbReference type="Pfam" id="PF00225">
    <property type="entry name" value="Kinesin"/>
    <property type="match status" value="1"/>
</dbReference>
<dbReference type="Proteomes" id="UP001530377">
    <property type="component" value="Unassembled WGS sequence"/>
</dbReference>
<dbReference type="PANTHER" id="PTHR47968">
    <property type="entry name" value="CENTROMERE PROTEIN E"/>
    <property type="match status" value="1"/>
</dbReference>
<keyword evidence="3" id="KW-0067">ATP-binding</keyword>
<feature type="region of interest" description="Disordered" evidence="5">
    <location>
        <begin position="1"/>
        <end position="204"/>
    </location>
</feature>
<reference evidence="7 8" key="1">
    <citation type="submission" date="2024-10" db="EMBL/GenBank/DDBJ databases">
        <title>Updated reference genomes for cyclostephanoid diatoms.</title>
        <authorList>
            <person name="Roberts W.R."/>
            <person name="Alverson A.J."/>
        </authorList>
    </citation>
    <scope>NUCLEOTIDE SEQUENCE [LARGE SCALE GENOMIC DNA]</scope>
    <source>
        <strain evidence="7 8">AJA228-03</strain>
    </source>
</reference>
<keyword evidence="2 3" id="KW-0505">Motor protein</keyword>
<dbReference type="SMART" id="SM00129">
    <property type="entry name" value="KISc"/>
    <property type="match status" value="1"/>
</dbReference>
<dbReference type="SUPFAM" id="SSF52540">
    <property type="entry name" value="P-loop containing nucleoside triphosphate hydrolases"/>
    <property type="match status" value="1"/>
</dbReference>
<keyword evidence="8" id="KW-1185">Reference proteome</keyword>
<proteinExistence type="inferred from homology"/>
<comment type="similarity">
    <text evidence="3">Belongs to the TRAFAC class myosin-kinesin ATPase superfamily. Kinesin family.</text>
</comment>
<feature type="coiled-coil region" evidence="4">
    <location>
        <begin position="624"/>
        <end position="844"/>
    </location>
</feature>
<dbReference type="InterPro" id="IPR001752">
    <property type="entry name" value="Kinesin_motor_dom"/>
</dbReference>
<feature type="compositionally biased region" description="Low complexity" evidence="5">
    <location>
        <begin position="169"/>
        <end position="199"/>
    </location>
</feature>
<evidence type="ECO:0000259" key="6">
    <source>
        <dbReference type="PROSITE" id="PS50067"/>
    </source>
</evidence>
<keyword evidence="3" id="KW-0547">Nucleotide-binding</keyword>
<sequence length="871" mass="94923">MTMFNSRRKSSLPSPSPSPSPASSSTSHPPSSSGGDGGGGKVATRVLVPIRRPSGMPNPNGGIAATTPPRDEASRMTKPGIRSSPHAKSMAMEDDAFPIVTTAASGGDGNRSTCPRTPKRSSARSPGKDRIISSAARGSLASKTPSMSGIVVDGGTTPGRGTPPPRELSSFASPSSSIAAVAAAPACTTTTTSTSPIRGRSGEEGEGVRVCVRIRPMSIATSDIDDDDDDAATAQPRAYALSADGNAIVRNSPTDGRGGGSTSEDETSRLCVYDRVYGENSTTLQLYEEMVADIVESVVRQGRNGTVFTYGQTSTGKTHTMHGILMAVGRDLFGMMMDDTRGGGIPSSFSPPHRKSLTTVRISCMELYNEELRDLLVCCGGGGTTTAYATTTSLPIQEDRRGNVQIPGLIERIVNDIDELMDAVRTAEGNRTVGSTAMNERSSRSHTIFGITYERREAMKAEVMHSLDGSGQGGSSSSEEEEEDKENNRMSKSVTTSSRKVITTASNLYLVDLAGSESVRVSGATGQRQKEGGKINQSLLTLSRVLSKLGKRDGGHINYRDSKLTRILKPSLSGNARMGCICCISPDFKYLEESKSTLDFATRTMLVRTNAKSNTKVEYDDGLVKEFEREIERIKRETARSDERRLQMEKALQESEDEIVCLKANIELALGRAKCIEREKTRLEVHLKKEICDLKKHNNELERTLIENESEKHILMKRQEDDRESYLRELKQMEVEQTLMAEKKNNEHQEKLKALSVEIEALRLGNTESVINLSNCVAELERTNQDLRGQLASAKNSNNAAQENDVASLKATIDDLTKDKLKLEQMLTNEIQKSMDRRNEAKERRRKFKGKLVGMAETLKDDLVHLSYQGE</sequence>
<evidence type="ECO:0000313" key="7">
    <source>
        <dbReference type="EMBL" id="KAL3809448.1"/>
    </source>
</evidence>
<dbReference type="PRINTS" id="PR00380">
    <property type="entry name" value="KINESINHEAVY"/>
</dbReference>
<evidence type="ECO:0000256" key="4">
    <source>
        <dbReference type="SAM" id="Coils"/>
    </source>
</evidence>
<protein>
    <recommendedName>
        <fullName evidence="6">Kinesin motor domain-containing protein</fullName>
    </recommendedName>
</protein>
<name>A0ABD3R924_9STRA</name>
<dbReference type="InterPro" id="IPR027640">
    <property type="entry name" value="Kinesin-like_fam"/>
</dbReference>
<evidence type="ECO:0000256" key="2">
    <source>
        <dbReference type="ARBA" id="ARBA00023175"/>
    </source>
</evidence>
<feature type="compositionally biased region" description="Basic residues" evidence="5">
    <location>
        <begin position="1"/>
        <end position="10"/>
    </location>
</feature>
<dbReference type="GO" id="GO:0005524">
    <property type="term" value="F:ATP binding"/>
    <property type="evidence" value="ECO:0007669"/>
    <property type="project" value="UniProtKB-UniRule"/>
</dbReference>
<dbReference type="AlphaFoldDB" id="A0ABD3R924"/>
<feature type="region of interest" description="Disordered" evidence="5">
    <location>
        <begin position="466"/>
        <end position="497"/>
    </location>
</feature>
<dbReference type="PANTHER" id="PTHR47968:SF75">
    <property type="entry name" value="CENTROMERE-ASSOCIATED PROTEIN E"/>
    <property type="match status" value="1"/>
</dbReference>
<dbReference type="PROSITE" id="PS50067">
    <property type="entry name" value="KINESIN_MOTOR_2"/>
    <property type="match status" value="1"/>
</dbReference>
<feature type="binding site" evidence="3">
    <location>
        <begin position="311"/>
        <end position="318"/>
    </location>
    <ligand>
        <name>ATP</name>
        <dbReference type="ChEBI" id="CHEBI:30616"/>
    </ligand>
</feature>
<evidence type="ECO:0000256" key="5">
    <source>
        <dbReference type="SAM" id="MobiDB-lite"/>
    </source>
</evidence>
<feature type="compositionally biased region" description="Low complexity" evidence="5">
    <location>
        <begin position="21"/>
        <end position="33"/>
    </location>
</feature>
<evidence type="ECO:0000313" key="8">
    <source>
        <dbReference type="Proteomes" id="UP001530377"/>
    </source>
</evidence>
<organism evidence="7 8">
    <name type="scientific">Cyclostephanos tholiformis</name>
    <dbReference type="NCBI Taxonomy" id="382380"/>
    <lineage>
        <taxon>Eukaryota</taxon>
        <taxon>Sar</taxon>
        <taxon>Stramenopiles</taxon>
        <taxon>Ochrophyta</taxon>
        <taxon>Bacillariophyta</taxon>
        <taxon>Coscinodiscophyceae</taxon>
        <taxon>Thalassiosirophycidae</taxon>
        <taxon>Stephanodiscales</taxon>
        <taxon>Stephanodiscaceae</taxon>
        <taxon>Cyclostephanos</taxon>
    </lineage>
</organism>
<gene>
    <name evidence="7" type="ORF">ACHAXA_001276</name>
</gene>
<dbReference type="Gene3D" id="3.40.850.10">
    <property type="entry name" value="Kinesin motor domain"/>
    <property type="match status" value="1"/>
</dbReference>
<accession>A0ABD3R924</accession>
<dbReference type="InterPro" id="IPR036961">
    <property type="entry name" value="Kinesin_motor_dom_sf"/>
</dbReference>
<dbReference type="GO" id="GO:0003774">
    <property type="term" value="F:cytoskeletal motor activity"/>
    <property type="evidence" value="ECO:0007669"/>
    <property type="project" value="UniProtKB-UniRule"/>
</dbReference>
<evidence type="ECO:0000256" key="1">
    <source>
        <dbReference type="ARBA" id="ARBA00023054"/>
    </source>
</evidence>
<feature type="domain" description="Kinesin motor" evidence="6">
    <location>
        <begin position="207"/>
        <end position="607"/>
    </location>
</feature>
<evidence type="ECO:0000256" key="3">
    <source>
        <dbReference type="PROSITE-ProRule" id="PRU00283"/>
    </source>
</evidence>
<comment type="caution">
    <text evidence="7">The sequence shown here is derived from an EMBL/GenBank/DDBJ whole genome shotgun (WGS) entry which is preliminary data.</text>
</comment>
<dbReference type="InterPro" id="IPR027417">
    <property type="entry name" value="P-loop_NTPase"/>
</dbReference>
<feature type="region of interest" description="Disordered" evidence="5">
    <location>
        <begin position="245"/>
        <end position="266"/>
    </location>
</feature>
<dbReference type="EMBL" id="JALLPB020000405">
    <property type="protein sequence ID" value="KAL3809448.1"/>
    <property type="molecule type" value="Genomic_DNA"/>
</dbReference>
<keyword evidence="1 4" id="KW-0175">Coiled coil</keyword>